<evidence type="ECO:0000313" key="1">
    <source>
        <dbReference type="EMBL" id="RNA02201.1"/>
    </source>
</evidence>
<proteinExistence type="predicted"/>
<dbReference type="EMBL" id="REGN01008989">
    <property type="protein sequence ID" value="RNA02201.1"/>
    <property type="molecule type" value="Genomic_DNA"/>
</dbReference>
<dbReference type="AlphaFoldDB" id="A0A3M7PTY5"/>
<sequence length="78" mass="8939">KIEIEQYDNVNENQMVVKKWFVYESLNDSNNASVLKLILYAYPERSVFTLQMVQVVEQDGGDECCLLALACANDFSLK</sequence>
<organism evidence="1 2">
    <name type="scientific">Brachionus plicatilis</name>
    <name type="common">Marine rotifer</name>
    <name type="synonym">Brachionus muelleri</name>
    <dbReference type="NCBI Taxonomy" id="10195"/>
    <lineage>
        <taxon>Eukaryota</taxon>
        <taxon>Metazoa</taxon>
        <taxon>Spiralia</taxon>
        <taxon>Gnathifera</taxon>
        <taxon>Rotifera</taxon>
        <taxon>Eurotatoria</taxon>
        <taxon>Monogononta</taxon>
        <taxon>Pseudotrocha</taxon>
        <taxon>Ploima</taxon>
        <taxon>Brachionidae</taxon>
        <taxon>Brachionus</taxon>
    </lineage>
</organism>
<dbReference type="Proteomes" id="UP000276133">
    <property type="component" value="Unassembled WGS sequence"/>
</dbReference>
<gene>
    <name evidence="1" type="ORF">BpHYR1_017837</name>
</gene>
<accession>A0A3M7PTY5</accession>
<reference evidence="1 2" key="1">
    <citation type="journal article" date="2018" name="Sci. Rep.">
        <title>Genomic signatures of local adaptation to the degree of environmental predictability in rotifers.</title>
        <authorList>
            <person name="Franch-Gras L."/>
            <person name="Hahn C."/>
            <person name="Garcia-Roger E.M."/>
            <person name="Carmona M.J."/>
            <person name="Serra M."/>
            <person name="Gomez A."/>
        </authorList>
    </citation>
    <scope>NUCLEOTIDE SEQUENCE [LARGE SCALE GENOMIC DNA]</scope>
    <source>
        <strain evidence="1">HYR1</strain>
    </source>
</reference>
<comment type="caution">
    <text evidence="1">The sequence shown here is derived from an EMBL/GenBank/DDBJ whole genome shotgun (WGS) entry which is preliminary data.</text>
</comment>
<keyword evidence="2" id="KW-1185">Reference proteome</keyword>
<protein>
    <submittedName>
        <fullName evidence="1">Uncharacterized protein</fullName>
    </submittedName>
</protein>
<evidence type="ECO:0000313" key="2">
    <source>
        <dbReference type="Proteomes" id="UP000276133"/>
    </source>
</evidence>
<name>A0A3M7PTY5_BRAPC</name>
<feature type="non-terminal residue" evidence="1">
    <location>
        <position position="1"/>
    </location>
</feature>